<dbReference type="GeneID" id="36550841"/>
<keyword evidence="2" id="KW-1185">Reference proteome</keyword>
<evidence type="ECO:0000313" key="1">
    <source>
        <dbReference type="EMBL" id="PLB44982.1"/>
    </source>
</evidence>
<reference evidence="1 2" key="1">
    <citation type="submission" date="2016-12" db="EMBL/GenBank/DDBJ databases">
        <title>The genomes of Aspergillus section Nigri reveals drivers in fungal speciation.</title>
        <authorList>
            <consortium name="DOE Joint Genome Institute"/>
            <person name="Vesth T.C."/>
            <person name="Nybo J."/>
            <person name="Theobald S."/>
            <person name="Brandl J."/>
            <person name="Frisvad J.C."/>
            <person name="Nielsen K.F."/>
            <person name="Lyhne E.K."/>
            <person name="Kogle M.E."/>
            <person name="Kuo A."/>
            <person name="Riley R."/>
            <person name="Clum A."/>
            <person name="Nolan M."/>
            <person name="Lipzen A."/>
            <person name="Salamov A."/>
            <person name="Henrissat B."/>
            <person name="Wiebenga A."/>
            <person name="De Vries R.P."/>
            <person name="Grigoriev I.V."/>
            <person name="Mortensen U.H."/>
            <person name="Andersen M.R."/>
            <person name="Baker S.E."/>
        </authorList>
    </citation>
    <scope>NUCLEOTIDE SEQUENCE [LARGE SCALE GENOMIC DNA]</scope>
    <source>
        <strain evidence="1 2">IBT 23096</strain>
    </source>
</reference>
<dbReference type="Proteomes" id="UP000234275">
    <property type="component" value="Unassembled WGS sequence"/>
</dbReference>
<gene>
    <name evidence="1" type="ORF">P170DRAFT_270994</name>
</gene>
<dbReference type="RefSeq" id="XP_024700284.1">
    <property type="nucleotide sequence ID" value="XM_024843142.1"/>
</dbReference>
<proteinExistence type="predicted"/>
<accession>A0A2I2FWG7</accession>
<dbReference type="VEuPathDB" id="FungiDB:P170DRAFT_270994"/>
<organism evidence="1 2">
    <name type="scientific">Aspergillus steynii IBT 23096</name>
    <dbReference type="NCBI Taxonomy" id="1392250"/>
    <lineage>
        <taxon>Eukaryota</taxon>
        <taxon>Fungi</taxon>
        <taxon>Dikarya</taxon>
        <taxon>Ascomycota</taxon>
        <taxon>Pezizomycotina</taxon>
        <taxon>Eurotiomycetes</taxon>
        <taxon>Eurotiomycetidae</taxon>
        <taxon>Eurotiales</taxon>
        <taxon>Aspergillaceae</taxon>
        <taxon>Aspergillus</taxon>
        <taxon>Aspergillus subgen. Circumdati</taxon>
    </lineage>
</organism>
<dbReference type="AlphaFoldDB" id="A0A2I2FWG7"/>
<protein>
    <submittedName>
        <fullName evidence="1">Uncharacterized protein</fullName>
    </submittedName>
</protein>
<name>A0A2I2FWG7_9EURO</name>
<comment type="caution">
    <text evidence="1">The sequence shown here is derived from an EMBL/GenBank/DDBJ whole genome shotgun (WGS) entry which is preliminary data.</text>
</comment>
<sequence length="116" mass="13437">MESIFASTWISATNIPFILRPIPTRREECGLYWTVPSLWSMSQGPLFGAPRLPWNPLFSDGSSTQNRRENMLKLRPVPHYVIKFKLFWGSLSLSRDIRDQLTHFSTLTLSSRAFFS</sequence>
<dbReference type="EMBL" id="MSFO01000008">
    <property type="protein sequence ID" value="PLB44982.1"/>
    <property type="molecule type" value="Genomic_DNA"/>
</dbReference>
<evidence type="ECO:0000313" key="2">
    <source>
        <dbReference type="Proteomes" id="UP000234275"/>
    </source>
</evidence>